<protein>
    <submittedName>
        <fullName evidence="1">Uncharacterized protein</fullName>
    </submittedName>
</protein>
<dbReference type="EMBL" id="FOVC01000019">
    <property type="protein sequence ID" value="SFN75837.1"/>
    <property type="molecule type" value="Genomic_DNA"/>
</dbReference>
<name>A0A1I5BME7_9GAMM</name>
<gene>
    <name evidence="1" type="ORF">SAMN05216516_1196</name>
</gene>
<proteinExistence type="predicted"/>
<sequence length="64" mass="7166">MFDYKFIIEFSLNSKTIVERRDFKPCVGTVAGQDVGNTGQSELIKRPAGRFSKTTERIQPNATA</sequence>
<dbReference type="STRING" id="1367852.SAMN05216516_1196"/>
<organism evidence="1 2">
    <name type="scientific">Izhakiella capsodis</name>
    <dbReference type="NCBI Taxonomy" id="1367852"/>
    <lineage>
        <taxon>Bacteria</taxon>
        <taxon>Pseudomonadati</taxon>
        <taxon>Pseudomonadota</taxon>
        <taxon>Gammaproteobacteria</taxon>
        <taxon>Enterobacterales</taxon>
        <taxon>Erwiniaceae</taxon>
        <taxon>Izhakiella</taxon>
    </lineage>
</organism>
<dbReference type="Proteomes" id="UP000242222">
    <property type="component" value="Unassembled WGS sequence"/>
</dbReference>
<keyword evidence="2" id="KW-1185">Reference proteome</keyword>
<reference evidence="2" key="1">
    <citation type="submission" date="2016-10" db="EMBL/GenBank/DDBJ databases">
        <authorList>
            <person name="Varghese N."/>
            <person name="Submissions S."/>
        </authorList>
    </citation>
    <scope>NUCLEOTIDE SEQUENCE [LARGE SCALE GENOMIC DNA]</scope>
    <source>
        <strain evidence="2">N6PO6</strain>
    </source>
</reference>
<dbReference type="AlphaFoldDB" id="A0A1I5BME7"/>
<accession>A0A1I5BME7</accession>
<evidence type="ECO:0000313" key="2">
    <source>
        <dbReference type="Proteomes" id="UP000242222"/>
    </source>
</evidence>
<dbReference type="RefSeq" id="WP_092880144.1">
    <property type="nucleotide sequence ID" value="NZ_FOVC01000019.1"/>
</dbReference>
<evidence type="ECO:0000313" key="1">
    <source>
        <dbReference type="EMBL" id="SFN75837.1"/>
    </source>
</evidence>